<feature type="region of interest" description="Disordered" evidence="1">
    <location>
        <begin position="1"/>
        <end position="20"/>
    </location>
</feature>
<name>A0ABW7EX79_9BURK</name>
<sequence length="107" mass="12038">MSTTTIRLEDELKERGSAAAQRAGKTARAFLRDAVTESVEQSEFDAEMDRICKARWAEFLVTGEAVDWEEAKAYRTAPVASHVRYRARFCDADQAGRECTARPEPHS</sequence>
<dbReference type="RefSeq" id="WP_394472887.1">
    <property type="nucleotide sequence ID" value="NZ_JBIGHY010000012.1"/>
</dbReference>
<dbReference type="InterPro" id="IPR010985">
    <property type="entry name" value="Ribbon_hlx_hlx"/>
</dbReference>
<organism evidence="2 3">
    <name type="scientific">Pelomonas dachongensis</name>
    <dbReference type="NCBI Taxonomy" id="3299029"/>
    <lineage>
        <taxon>Bacteria</taxon>
        <taxon>Pseudomonadati</taxon>
        <taxon>Pseudomonadota</taxon>
        <taxon>Betaproteobacteria</taxon>
        <taxon>Burkholderiales</taxon>
        <taxon>Sphaerotilaceae</taxon>
        <taxon>Roseateles</taxon>
    </lineage>
</organism>
<proteinExistence type="predicted"/>
<dbReference type="SUPFAM" id="SSF47598">
    <property type="entry name" value="Ribbon-helix-helix"/>
    <property type="match status" value="1"/>
</dbReference>
<comment type="caution">
    <text evidence="2">The sequence shown here is derived from an EMBL/GenBank/DDBJ whole genome shotgun (WGS) entry which is preliminary data.</text>
</comment>
<evidence type="ECO:0000313" key="2">
    <source>
        <dbReference type="EMBL" id="MFG6416825.1"/>
    </source>
</evidence>
<protein>
    <submittedName>
        <fullName evidence="2">CopG family transcriptional regulator</fullName>
    </submittedName>
</protein>
<gene>
    <name evidence="2" type="ORF">ACG02S_23280</name>
</gene>
<evidence type="ECO:0000313" key="3">
    <source>
        <dbReference type="Proteomes" id="UP001606300"/>
    </source>
</evidence>
<feature type="compositionally biased region" description="Basic and acidic residues" evidence="1">
    <location>
        <begin position="7"/>
        <end position="16"/>
    </location>
</feature>
<dbReference type="Proteomes" id="UP001606300">
    <property type="component" value="Unassembled WGS sequence"/>
</dbReference>
<evidence type="ECO:0000256" key="1">
    <source>
        <dbReference type="SAM" id="MobiDB-lite"/>
    </source>
</evidence>
<dbReference type="EMBL" id="JBIGHY010000012">
    <property type="protein sequence ID" value="MFG6416825.1"/>
    <property type="molecule type" value="Genomic_DNA"/>
</dbReference>
<keyword evidence="3" id="KW-1185">Reference proteome</keyword>
<reference evidence="2 3" key="1">
    <citation type="submission" date="2024-09" db="EMBL/GenBank/DDBJ databases">
        <title>Novel species of the genus Pelomonas and Roseateles isolated from streams.</title>
        <authorList>
            <person name="Lu H."/>
        </authorList>
    </citation>
    <scope>NUCLEOTIDE SEQUENCE [LARGE SCALE GENOMIC DNA]</scope>
    <source>
        <strain evidence="2 3">DC23W</strain>
    </source>
</reference>
<accession>A0ABW7EX79</accession>